<feature type="region of interest" description="Disordered" evidence="1">
    <location>
        <begin position="1"/>
        <end position="76"/>
    </location>
</feature>
<name>A0A8H5EPF6_FUSOX</name>
<evidence type="ECO:0000256" key="1">
    <source>
        <dbReference type="SAM" id="MobiDB-lite"/>
    </source>
</evidence>
<evidence type="ECO:0000313" key="3">
    <source>
        <dbReference type="Proteomes" id="UP000558688"/>
    </source>
</evidence>
<proteinExistence type="predicted"/>
<feature type="compositionally biased region" description="Basic and acidic residues" evidence="1">
    <location>
        <begin position="56"/>
        <end position="72"/>
    </location>
</feature>
<organism evidence="2 3">
    <name type="scientific">Fusarium oxysporum</name>
    <name type="common">Fusarium vascular wilt</name>
    <dbReference type="NCBI Taxonomy" id="5507"/>
    <lineage>
        <taxon>Eukaryota</taxon>
        <taxon>Fungi</taxon>
        <taxon>Dikarya</taxon>
        <taxon>Ascomycota</taxon>
        <taxon>Pezizomycotina</taxon>
        <taxon>Sordariomycetes</taxon>
        <taxon>Hypocreomycetidae</taxon>
        <taxon>Hypocreales</taxon>
        <taxon>Nectriaceae</taxon>
        <taxon>Fusarium</taxon>
        <taxon>Fusarium oxysporum species complex</taxon>
    </lineage>
</organism>
<reference evidence="2" key="1">
    <citation type="submission" date="2020-02" db="EMBL/GenBank/DDBJ databases">
        <title>Identification and distribution of gene clusters putatively required for synthesis of sphingolipid metabolism inhibitors in phylogenetically diverse species of the filamentous fungus Fusarium.</title>
        <authorList>
            <person name="Kim H.-S."/>
            <person name="Busman M."/>
            <person name="Brown D.W."/>
            <person name="Divon H."/>
            <person name="Uhlig S."/>
            <person name="Proctor R.H."/>
        </authorList>
    </citation>
    <scope>NUCLEOTIDE SEQUENCE [LARGE SCALE GENOMIC DNA]</scope>
    <source>
        <strain evidence="2">NRRL 39464</strain>
    </source>
</reference>
<feature type="compositionally biased region" description="Polar residues" evidence="1">
    <location>
        <begin position="28"/>
        <end position="55"/>
    </location>
</feature>
<protein>
    <submittedName>
        <fullName evidence="2">Uncharacterized protein</fullName>
    </submittedName>
</protein>
<dbReference type="Proteomes" id="UP000558688">
    <property type="component" value="Unassembled WGS sequence"/>
</dbReference>
<comment type="caution">
    <text evidence="2">The sequence shown here is derived from an EMBL/GenBank/DDBJ whole genome shotgun (WGS) entry which is preliminary data.</text>
</comment>
<gene>
    <name evidence="2" type="ORF">FOXYS1_2772</name>
</gene>
<sequence length="126" mass="13291">MSNNANGPAPPYTGAPPSNAEVAAEVQQLRNTTRGLQARVNEQQNAAPAGNSANESRGRDLGEALKPPKPEPFKGQAADVIPFLTLASYTPFTRPSFGESGNSRSFIGSHPCTSSFTEKVTGLSRF</sequence>
<accession>A0A8H5EPF6</accession>
<dbReference type="AlphaFoldDB" id="A0A8H5EPF6"/>
<dbReference type="EMBL" id="JAAFOW010000403">
    <property type="protein sequence ID" value="KAF5266391.1"/>
    <property type="molecule type" value="Genomic_DNA"/>
</dbReference>
<evidence type="ECO:0000313" key="2">
    <source>
        <dbReference type="EMBL" id="KAF5266391.1"/>
    </source>
</evidence>